<dbReference type="PROSITE" id="PS50056">
    <property type="entry name" value="TYR_PHOSPHATASE_2"/>
    <property type="match status" value="1"/>
</dbReference>
<dbReference type="AlphaFoldDB" id="A0A409VZ90"/>
<dbReference type="EMBL" id="NHYE01005497">
    <property type="protein sequence ID" value="PPQ71560.1"/>
    <property type="molecule type" value="Genomic_DNA"/>
</dbReference>
<accession>A0A409VZ90</accession>
<dbReference type="PROSITE" id="PS50054">
    <property type="entry name" value="TYR_PHOSPHATASE_DUAL"/>
    <property type="match status" value="1"/>
</dbReference>
<dbReference type="PANTHER" id="PTHR10159">
    <property type="entry name" value="DUAL SPECIFICITY PROTEIN PHOSPHATASE"/>
    <property type="match status" value="1"/>
</dbReference>
<evidence type="ECO:0000256" key="1">
    <source>
        <dbReference type="ARBA" id="ARBA00008601"/>
    </source>
</evidence>
<evidence type="ECO:0000313" key="9">
    <source>
        <dbReference type="Proteomes" id="UP000284706"/>
    </source>
</evidence>
<evidence type="ECO:0000256" key="5">
    <source>
        <dbReference type="SAM" id="MobiDB-lite"/>
    </source>
</evidence>
<dbReference type="Gene3D" id="3.90.190.10">
    <property type="entry name" value="Protein tyrosine phosphatase superfamily"/>
    <property type="match status" value="1"/>
</dbReference>
<dbReference type="CDD" id="cd14498">
    <property type="entry name" value="DSP"/>
    <property type="match status" value="1"/>
</dbReference>
<keyword evidence="4" id="KW-0904">Protein phosphatase</keyword>
<evidence type="ECO:0000259" key="7">
    <source>
        <dbReference type="PROSITE" id="PS50056"/>
    </source>
</evidence>
<evidence type="ECO:0000256" key="2">
    <source>
        <dbReference type="ARBA" id="ARBA00013064"/>
    </source>
</evidence>
<dbReference type="InterPro" id="IPR029021">
    <property type="entry name" value="Prot-tyrosine_phosphatase-like"/>
</dbReference>
<feature type="compositionally biased region" description="Basic residues" evidence="5">
    <location>
        <begin position="12"/>
        <end position="23"/>
    </location>
</feature>
<dbReference type="Proteomes" id="UP000284706">
    <property type="component" value="Unassembled WGS sequence"/>
</dbReference>
<comment type="caution">
    <text evidence="8">The sequence shown here is derived from an EMBL/GenBank/DDBJ whole genome shotgun (WGS) entry which is preliminary data.</text>
</comment>
<evidence type="ECO:0000259" key="6">
    <source>
        <dbReference type="PROSITE" id="PS50054"/>
    </source>
</evidence>
<dbReference type="STRING" id="231916.A0A409VZ90"/>
<reference evidence="8 9" key="1">
    <citation type="journal article" date="2018" name="Evol. Lett.">
        <title>Horizontal gene cluster transfer increased hallucinogenic mushroom diversity.</title>
        <authorList>
            <person name="Reynolds H.T."/>
            <person name="Vijayakumar V."/>
            <person name="Gluck-Thaler E."/>
            <person name="Korotkin H.B."/>
            <person name="Matheny P.B."/>
            <person name="Slot J.C."/>
        </authorList>
    </citation>
    <scope>NUCLEOTIDE SEQUENCE [LARGE SCALE GENOMIC DNA]</scope>
    <source>
        <strain evidence="8 9">SRW20</strain>
    </source>
</reference>
<name>A0A409VZ90_9AGAR</name>
<evidence type="ECO:0000256" key="4">
    <source>
        <dbReference type="ARBA" id="ARBA00022912"/>
    </source>
</evidence>
<feature type="domain" description="Tyrosine specific protein phosphatases" evidence="7">
    <location>
        <begin position="129"/>
        <end position="189"/>
    </location>
</feature>
<dbReference type="GO" id="GO:0043409">
    <property type="term" value="P:negative regulation of MAPK cascade"/>
    <property type="evidence" value="ECO:0007669"/>
    <property type="project" value="TreeGrafter"/>
</dbReference>
<dbReference type="EC" id="3.1.3.48" evidence="2"/>
<organism evidence="8 9">
    <name type="scientific">Gymnopilus dilepis</name>
    <dbReference type="NCBI Taxonomy" id="231916"/>
    <lineage>
        <taxon>Eukaryota</taxon>
        <taxon>Fungi</taxon>
        <taxon>Dikarya</taxon>
        <taxon>Basidiomycota</taxon>
        <taxon>Agaricomycotina</taxon>
        <taxon>Agaricomycetes</taxon>
        <taxon>Agaricomycetidae</taxon>
        <taxon>Agaricales</taxon>
        <taxon>Agaricineae</taxon>
        <taxon>Hymenogastraceae</taxon>
        <taxon>Gymnopilus</taxon>
    </lineage>
</organism>
<dbReference type="Pfam" id="PF00782">
    <property type="entry name" value="DSPc"/>
    <property type="match status" value="1"/>
</dbReference>
<proteinExistence type="inferred from homology"/>
<feature type="region of interest" description="Disordered" evidence="5">
    <location>
        <begin position="1"/>
        <end position="29"/>
    </location>
</feature>
<dbReference type="InterPro" id="IPR020422">
    <property type="entry name" value="TYR_PHOSPHATASE_DUAL_dom"/>
</dbReference>
<comment type="similarity">
    <text evidence="1">Belongs to the protein-tyrosine phosphatase family. Non-receptor class dual specificity subfamily.</text>
</comment>
<dbReference type="GO" id="GO:0004725">
    <property type="term" value="F:protein tyrosine phosphatase activity"/>
    <property type="evidence" value="ECO:0007669"/>
    <property type="project" value="UniProtKB-EC"/>
</dbReference>
<evidence type="ECO:0000313" key="8">
    <source>
        <dbReference type="EMBL" id="PPQ71560.1"/>
    </source>
</evidence>
<sequence>MSYHHGSSSNHHSSHHPSHHPHSYSHQAHPHLPFSLTPAIPVQGPPSASPFSPSSHAARPARNVTEIIPRLYISDLAFAENPALLSAYRITHILSTMCEKIFHPPPSLLPMQPVRMQVKVEDLPFAELAGYLPSTTAFIRDALASNPEARVLVHCAEGISRSVSVVAAYLMAQYNWTPTEALHYIKSKRSLANPNFGFVQQLHEYARDSLGRQIANPVPPFSVPP</sequence>
<keyword evidence="3" id="KW-0378">Hydrolase</keyword>
<dbReference type="OrthoDB" id="10252009at2759"/>
<dbReference type="GO" id="GO:0005737">
    <property type="term" value="C:cytoplasm"/>
    <property type="evidence" value="ECO:0007669"/>
    <property type="project" value="TreeGrafter"/>
</dbReference>
<dbReference type="SMART" id="SM00195">
    <property type="entry name" value="DSPc"/>
    <property type="match status" value="1"/>
</dbReference>
<dbReference type="InterPro" id="IPR000340">
    <property type="entry name" value="Dual-sp_phosphatase_cat-dom"/>
</dbReference>
<dbReference type="PANTHER" id="PTHR10159:SF519">
    <property type="entry name" value="DUAL SPECIFICITY PROTEIN PHOSPHATASE MPK3"/>
    <property type="match status" value="1"/>
</dbReference>
<keyword evidence="9" id="KW-1185">Reference proteome</keyword>
<evidence type="ECO:0000256" key="3">
    <source>
        <dbReference type="ARBA" id="ARBA00022801"/>
    </source>
</evidence>
<feature type="domain" description="Tyrosine-protein phosphatase" evidence="6">
    <location>
        <begin position="63"/>
        <end position="211"/>
    </location>
</feature>
<dbReference type="SUPFAM" id="SSF52799">
    <property type="entry name" value="(Phosphotyrosine protein) phosphatases II"/>
    <property type="match status" value="1"/>
</dbReference>
<dbReference type="InterPro" id="IPR000387">
    <property type="entry name" value="Tyr_Pase_dom"/>
</dbReference>
<protein>
    <recommendedName>
        <fullName evidence="2">protein-tyrosine-phosphatase</fullName>
        <ecNumber evidence="2">3.1.3.48</ecNumber>
    </recommendedName>
</protein>
<feature type="compositionally biased region" description="Low complexity" evidence="5">
    <location>
        <begin position="1"/>
        <end position="11"/>
    </location>
</feature>
<gene>
    <name evidence="8" type="ORF">CVT26_010417</name>
</gene>
<dbReference type="InParanoid" id="A0A409VZ90"/>